<organism evidence="2 3">
    <name type="scientific">Methylobacterium radiotolerans (strain ATCC 27329 / DSM 1819 / JCM 2831 / NBRC 15690 / NCIMB 10815 / 0-1)</name>
    <dbReference type="NCBI Taxonomy" id="426355"/>
    <lineage>
        <taxon>Bacteria</taxon>
        <taxon>Pseudomonadati</taxon>
        <taxon>Pseudomonadota</taxon>
        <taxon>Alphaproteobacteria</taxon>
        <taxon>Hyphomicrobiales</taxon>
        <taxon>Methylobacteriaceae</taxon>
        <taxon>Methylobacterium</taxon>
    </lineage>
</organism>
<evidence type="ECO:0000313" key="3">
    <source>
        <dbReference type="Proteomes" id="UP000006589"/>
    </source>
</evidence>
<dbReference type="KEGG" id="mrd:Mrad2831_2794"/>
<dbReference type="AlphaFoldDB" id="B1M362"/>
<keyword evidence="1" id="KW-0812">Transmembrane</keyword>
<keyword evidence="1" id="KW-0472">Membrane</keyword>
<gene>
    <name evidence="2" type="ordered locus">Mrad2831_2794</name>
</gene>
<dbReference type="Proteomes" id="UP000006589">
    <property type="component" value="Chromosome"/>
</dbReference>
<evidence type="ECO:0000256" key="1">
    <source>
        <dbReference type="SAM" id="Phobius"/>
    </source>
</evidence>
<dbReference type="EMBL" id="CP001001">
    <property type="protein sequence ID" value="ACB24778.1"/>
    <property type="molecule type" value="Genomic_DNA"/>
</dbReference>
<sequence length="71" mass="7448">MTRIASQHVPFETAPDSPMIASFLASFLAIFVAFAACQALLTVKFADFLSAAEDGRETVEPAADVASAKLA</sequence>
<keyword evidence="1" id="KW-1133">Transmembrane helix</keyword>
<proteinExistence type="predicted"/>
<feature type="transmembrane region" description="Helical" evidence="1">
    <location>
        <begin position="20"/>
        <end position="41"/>
    </location>
</feature>
<accession>B1M362</accession>
<protein>
    <submittedName>
        <fullName evidence="2">Uncharacterized protein</fullName>
    </submittedName>
</protein>
<dbReference type="eggNOG" id="ENOG503129F">
    <property type="taxonomic scope" value="Bacteria"/>
</dbReference>
<dbReference type="HOGENOM" id="CLU_202523_0_0_5"/>
<reference evidence="2 3" key="1">
    <citation type="submission" date="2008-03" db="EMBL/GenBank/DDBJ databases">
        <title>Complete sequence of chromosome of Methylobacterium radiotolerans JCM 2831.</title>
        <authorList>
            <consortium name="US DOE Joint Genome Institute"/>
            <person name="Copeland A."/>
            <person name="Lucas S."/>
            <person name="Lapidus A."/>
            <person name="Glavina del Rio T."/>
            <person name="Dalin E."/>
            <person name="Tice H."/>
            <person name="Bruce D."/>
            <person name="Goodwin L."/>
            <person name="Pitluck S."/>
            <person name="Kiss H."/>
            <person name="Brettin T."/>
            <person name="Detter J.C."/>
            <person name="Han C."/>
            <person name="Kuske C.R."/>
            <person name="Schmutz J."/>
            <person name="Larimer F."/>
            <person name="Land M."/>
            <person name="Hauser L."/>
            <person name="Kyrpides N."/>
            <person name="Mikhailova N."/>
            <person name="Marx C.J."/>
            <person name="Richardson P."/>
        </authorList>
    </citation>
    <scope>NUCLEOTIDE SEQUENCE [LARGE SCALE GENOMIC DNA]</scope>
    <source>
        <strain evidence="3">ATCC 27329 / DSM 1819 / JCM 2831 / NBRC 15690 / NCIMB 10815 / 0-1</strain>
    </source>
</reference>
<name>B1M362_METRJ</name>
<evidence type="ECO:0000313" key="2">
    <source>
        <dbReference type="EMBL" id="ACB24778.1"/>
    </source>
</evidence>